<keyword evidence="3 5" id="KW-0238">DNA-binding</keyword>
<keyword evidence="2" id="KW-0805">Transcription regulation</keyword>
<evidence type="ECO:0000259" key="6">
    <source>
        <dbReference type="PROSITE" id="PS50977"/>
    </source>
</evidence>
<dbReference type="Gene3D" id="1.10.357.10">
    <property type="entry name" value="Tetracycline Repressor, domain 2"/>
    <property type="match status" value="1"/>
</dbReference>
<feature type="DNA-binding region" description="H-T-H motif" evidence="5">
    <location>
        <begin position="32"/>
        <end position="51"/>
    </location>
</feature>
<dbReference type="PANTHER" id="PTHR30055">
    <property type="entry name" value="HTH-TYPE TRANSCRIPTIONAL REGULATOR RUTR"/>
    <property type="match status" value="1"/>
</dbReference>
<dbReference type="EMBL" id="JAPVOI010000004">
    <property type="protein sequence ID" value="MCZ4090808.1"/>
    <property type="molecule type" value="Genomic_DNA"/>
</dbReference>
<comment type="caution">
    <text evidence="7">The sequence shown here is derived from an EMBL/GenBank/DDBJ whole genome shotgun (WGS) entry which is preliminary data.</text>
</comment>
<organism evidence="7 8">
    <name type="scientific">Sinorhizobium psoraleae</name>
    <dbReference type="NCBI Taxonomy" id="520838"/>
    <lineage>
        <taxon>Bacteria</taxon>
        <taxon>Pseudomonadati</taxon>
        <taxon>Pseudomonadota</taxon>
        <taxon>Alphaproteobacteria</taxon>
        <taxon>Hyphomicrobiales</taxon>
        <taxon>Rhizobiaceae</taxon>
        <taxon>Sinorhizobium/Ensifer group</taxon>
        <taxon>Sinorhizobium</taxon>
    </lineage>
</organism>
<dbReference type="InterPro" id="IPR009057">
    <property type="entry name" value="Homeodomain-like_sf"/>
</dbReference>
<dbReference type="Pfam" id="PF08361">
    <property type="entry name" value="TetR_C_2"/>
    <property type="match status" value="1"/>
</dbReference>
<dbReference type="PRINTS" id="PR00455">
    <property type="entry name" value="HTHTETR"/>
</dbReference>
<feature type="domain" description="HTH tetR-type" evidence="6">
    <location>
        <begin position="9"/>
        <end position="69"/>
    </location>
</feature>
<dbReference type="RefSeq" id="WP_269279613.1">
    <property type="nucleotide sequence ID" value="NZ_JAPVOI010000004.1"/>
</dbReference>
<dbReference type="InterPro" id="IPR050109">
    <property type="entry name" value="HTH-type_TetR-like_transc_reg"/>
</dbReference>
<evidence type="ECO:0000256" key="2">
    <source>
        <dbReference type="ARBA" id="ARBA00023015"/>
    </source>
</evidence>
<keyword evidence="4" id="KW-0804">Transcription</keyword>
<evidence type="ECO:0000256" key="5">
    <source>
        <dbReference type="PROSITE-ProRule" id="PRU00335"/>
    </source>
</evidence>
<evidence type="ECO:0000256" key="4">
    <source>
        <dbReference type="ARBA" id="ARBA00023163"/>
    </source>
</evidence>
<dbReference type="InterPro" id="IPR023772">
    <property type="entry name" value="DNA-bd_HTH_TetR-type_CS"/>
</dbReference>
<evidence type="ECO:0000313" key="8">
    <source>
        <dbReference type="Proteomes" id="UP001079430"/>
    </source>
</evidence>
<dbReference type="InterPro" id="IPR013572">
    <property type="entry name" value="Tscrpt_reg_MAATS_C"/>
</dbReference>
<dbReference type="InterPro" id="IPR036271">
    <property type="entry name" value="Tet_transcr_reg_TetR-rel_C_sf"/>
</dbReference>
<dbReference type="PROSITE" id="PS01081">
    <property type="entry name" value="HTH_TETR_1"/>
    <property type="match status" value="1"/>
</dbReference>
<name>A0ABT4KG31_9HYPH</name>
<proteinExistence type="predicted"/>
<sequence length="212" mass="23976">MRRTKAEAEATRSRILNAAERMFFAKGVSNTTLEEVAKAAGVTRGAVYWHFANKTDLFLALYDAVPLPQEDMVAREVETEASDTLAIVESATGDWLDMLAKDEQRQRILAIMLRCDYDNDMSAVLVRQKEIDDRHNATLELAFARALERGQLQVSWTPASATRALRWMMMGLCTEWLLFGRRFDLVAEGREALRRLFASFRQPQAGADQAAE</sequence>
<keyword evidence="1" id="KW-0678">Repressor</keyword>
<protein>
    <submittedName>
        <fullName evidence="7">TetR family transcriptional regulator</fullName>
    </submittedName>
</protein>
<dbReference type="PROSITE" id="PS50977">
    <property type="entry name" value="HTH_TETR_2"/>
    <property type="match status" value="1"/>
</dbReference>
<evidence type="ECO:0000313" key="7">
    <source>
        <dbReference type="EMBL" id="MCZ4090808.1"/>
    </source>
</evidence>
<dbReference type="PANTHER" id="PTHR30055:SF240">
    <property type="entry name" value="HTH-TYPE TRANSCRIPTIONAL REGULATOR ACRR"/>
    <property type="match status" value="1"/>
</dbReference>
<reference evidence="7" key="1">
    <citation type="submission" date="2022-10" db="EMBL/GenBank/DDBJ databases">
        <title>Whole genome sequencing of three plant growth promoting bacteria isolated from Vachellia tortilis subsp. raddiana in Morocco.</title>
        <authorList>
            <person name="Hnini M."/>
            <person name="Zouagui R."/>
            <person name="Zouagui H."/>
            <person name="Chemao Elfihri M.-W."/>
            <person name="Ibrahimi A."/>
            <person name="Sbabou L."/>
            <person name="Aurag J."/>
        </authorList>
    </citation>
    <scope>NUCLEOTIDE SEQUENCE</scope>
    <source>
        <strain evidence="7">LMR678</strain>
    </source>
</reference>
<dbReference type="Pfam" id="PF00440">
    <property type="entry name" value="TetR_N"/>
    <property type="match status" value="1"/>
</dbReference>
<dbReference type="Proteomes" id="UP001079430">
    <property type="component" value="Unassembled WGS sequence"/>
</dbReference>
<dbReference type="SUPFAM" id="SSF46689">
    <property type="entry name" value="Homeodomain-like"/>
    <property type="match status" value="1"/>
</dbReference>
<gene>
    <name evidence="7" type="ORF">O3W52_12225</name>
</gene>
<dbReference type="SUPFAM" id="SSF48498">
    <property type="entry name" value="Tetracyclin repressor-like, C-terminal domain"/>
    <property type="match status" value="1"/>
</dbReference>
<evidence type="ECO:0000256" key="1">
    <source>
        <dbReference type="ARBA" id="ARBA00022491"/>
    </source>
</evidence>
<accession>A0ABT4KG31</accession>
<keyword evidence="8" id="KW-1185">Reference proteome</keyword>
<dbReference type="InterPro" id="IPR001647">
    <property type="entry name" value="HTH_TetR"/>
</dbReference>
<evidence type="ECO:0000256" key="3">
    <source>
        <dbReference type="ARBA" id="ARBA00023125"/>
    </source>
</evidence>